<evidence type="ECO:0000313" key="2">
    <source>
        <dbReference type="Proteomes" id="UP000818029"/>
    </source>
</evidence>
<feature type="transmembrane region" description="Helical" evidence="1">
    <location>
        <begin position="102"/>
        <end position="123"/>
    </location>
</feature>
<dbReference type="GeneID" id="107904393"/>
<evidence type="ECO:0000256" key="1">
    <source>
        <dbReference type="SAM" id="Phobius"/>
    </source>
</evidence>
<dbReference type="PaxDb" id="3635-A0A1U8J7D7"/>
<dbReference type="KEGG" id="ghi:107904393"/>
<protein>
    <submittedName>
        <fullName evidence="3">Uncharacterized protein</fullName>
    </submittedName>
</protein>
<keyword evidence="1" id="KW-1133">Transmembrane helix</keyword>
<gene>
    <name evidence="3" type="primary">LOC107904393</name>
</gene>
<keyword evidence="2" id="KW-1185">Reference proteome</keyword>
<evidence type="ECO:0000313" key="3">
    <source>
        <dbReference type="RefSeq" id="XP_016686240.1"/>
    </source>
</evidence>
<name>A0A1U8J7D7_GOSHI</name>
<proteinExistence type="predicted"/>
<organism evidence="2 3">
    <name type="scientific">Gossypium hirsutum</name>
    <name type="common">Upland cotton</name>
    <name type="synonym">Gossypium mexicanum</name>
    <dbReference type="NCBI Taxonomy" id="3635"/>
    <lineage>
        <taxon>Eukaryota</taxon>
        <taxon>Viridiplantae</taxon>
        <taxon>Streptophyta</taxon>
        <taxon>Embryophyta</taxon>
        <taxon>Tracheophyta</taxon>
        <taxon>Spermatophyta</taxon>
        <taxon>Magnoliopsida</taxon>
        <taxon>eudicotyledons</taxon>
        <taxon>Gunneridae</taxon>
        <taxon>Pentapetalae</taxon>
        <taxon>rosids</taxon>
        <taxon>malvids</taxon>
        <taxon>Malvales</taxon>
        <taxon>Malvaceae</taxon>
        <taxon>Malvoideae</taxon>
        <taxon>Gossypium</taxon>
    </lineage>
</organism>
<reference evidence="3" key="2">
    <citation type="submission" date="2025-08" db="UniProtKB">
        <authorList>
            <consortium name="RefSeq"/>
        </authorList>
    </citation>
    <scope>IDENTIFICATION</scope>
</reference>
<keyword evidence="1" id="KW-0472">Membrane</keyword>
<sequence length="154" mass="17894">METFDPILFFFFKTYRKNKHKFDTNRPSPTPRLKDDAFGSPSNFDLNEVNRDQWLNHKVHSVEKPFVGVEAVVEHGGWAEAAGVFTRQQAGVSKIWLGFEFWAIRCWAVDLGFILFFILVLGMGRANWAYYNIQFTHVIIFHFINNVAIHIVAI</sequence>
<dbReference type="AlphaFoldDB" id="A0A1U8J7D7"/>
<dbReference type="Proteomes" id="UP000818029">
    <property type="component" value="Chromosome A05"/>
</dbReference>
<accession>A0A1U8J7D7</accession>
<feature type="transmembrane region" description="Helical" evidence="1">
    <location>
        <begin position="129"/>
        <end position="153"/>
    </location>
</feature>
<dbReference type="RefSeq" id="XP_016686240.1">
    <property type="nucleotide sequence ID" value="XM_016830751.2"/>
</dbReference>
<reference evidence="2" key="1">
    <citation type="journal article" date="2020" name="Nat. Genet.">
        <title>Genomic diversifications of five Gossypium allopolyploid species and their impact on cotton improvement.</title>
        <authorList>
            <person name="Chen Z.J."/>
            <person name="Sreedasyam A."/>
            <person name="Ando A."/>
            <person name="Song Q."/>
            <person name="De Santiago L.M."/>
            <person name="Hulse-Kemp A.M."/>
            <person name="Ding M."/>
            <person name="Ye W."/>
            <person name="Kirkbride R.C."/>
            <person name="Jenkins J."/>
            <person name="Plott C."/>
            <person name="Lovell J."/>
            <person name="Lin Y.M."/>
            <person name="Vaughn R."/>
            <person name="Liu B."/>
            <person name="Simpson S."/>
            <person name="Scheffler B.E."/>
            <person name="Wen L."/>
            <person name="Saski C.A."/>
            <person name="Grover C.E."/>
            <person name="Hu G."/>
            <person name="Conover J.L."/>
            <person name="Carlson J.W."/>
            <person name="Shu S."/>
            <person name="Boston L.B."/>
            <person name="Williams M."/>
            <person name="Peterson D.G."/>
            <person name="McGee K."/>
            <person name="Jones D.C."/>
            <person name="Wendel J.F."/>
            <person name="Stelly D.M."/>
            <person name="Grimwood J."/>
            <person name="Schmutz J."/>
        </authorList>
    </citation>
    <scope>NUCLEOTIDE SEQUENCE [LARGE SCALE GENOMIC DNA]</scope>
    <source>
        <strain evidence="2">cv. TM-1</strain>
    </source>
</reference>
<keyword evidence="1" id="KW-0812">Transmembrane</keyword>